<dbReference type="PANTHER" id="PTHR47505">
    <property type="entry name" value="DNA UTILIZATION PROTEIN YHGH"/>
    <property type="match status" value="1"/>
</dbReference>
<proteinExistence type="inferred from homology"/>
<evidence type="ECO:0000256" key="1">
    <source>
        <dbReference type="ARBA" id="ARBA00008007"/>
    </source>
</evidence>
<gene>
    <name evidence="2" type="ORF">CWE09_08890</name>
</gene>
<dbReference type="CDD" id="cd06223">
    <property type="entry name" value="PRTases_typeI"/>
    <property type="match status" value="1"/>
</dbReference>
<dbReference type="InterPro" id="IPR051910">
    <property type="entry name" value="ComF/GntX_DNA_util-trans"/>
</dbReference>
<evidence type="ECO:0008006" key="4">
    <source>
        <dbReference type="Google" id="ProtNLM"/>
    </source>
</evidence>
<comment type="similarity">
    <text evidence="1">Belongs to the ComF/GntX family.</text>
</comment>
<dbReference type="Proteomes" id="UP000288293">
    <property type="component" value="Unassembled WGS sequence"/>
</dbReference>
<evidence type="ECO:0000313" key="2">
    <source>
        <dbReference type="EMBL" id="RUO26790.1"/>
    </source>
</evidence>
<dbReference type="SUPFAM" id="SSF53271">
    <property type="entry name" value="PRTase-like"/>
    <property type="match status" value="1"/>
</dbReference>
<accession>A0A432W9F6</accession>
<dbReference type="EMBL" id="PIPL01000001">
    <property type="protein sequence ID" value="RUO26790.1"/>
    <property type="molecule type" value="Genomic_DNA"/>
</dbReference>
<evidence type="ECO:0000313" key="3">
    <source>
        <dbReference type="Proteomes" id="UP000288293"/>
    </source>
</evidence>
<dbReference type="AlphaFoldDB" id="A0A432W9F6"/>
<dbReference type="PANTHER" id="PTHR47505:SF1">
    <property type="entry name" value="DNA UTILIZATION PROTEIN YHGH"/>
    <property type="match status" value="1"/>
</dbReference>
<name>A0A432W9F6_9GAMM</name>
<sequence>MRTIVKKLSQQANDFRVQGLCWLCETPDMLTCGLCATCFNDLPRRAPENLRPAVSDDYCRVWIAALSYQPPVDRWLHSFKFAQTPALARHLAILLSAQVMTYYKQHKRLLPEALIAVPLAKKRWRYRGYNQALVLANEVSKVLGIPLIHAVIRHKDSKVQHQLDRRQRQANMRQAFQVVSVIPCTRIAIVDDIITTGATVSGLGAVLSEQGVVEIDAWAVAYTPS</sequence>
<dbReference type="InterPro" id="IPR000836">
    <property type="entry name" value="PRTase_dom"/>
</dbReference>
<keyword evidence="3" id="KW-1185">Reference proteome</keyword>
<protein>
    <recommendedName>
        <fullName evidence="4">ComF family protein</fullName>
    </recommendedName>
</protein>
<comment type="caution">
    <text evidence="2">The sequence shown here is derived from an EMBL/GenBank/DDBJ whole genome shotgun (WGS) entry which is preliminary data.</text>
</comment>
<reference evidence="2 3" key="1">
    <citation type="journal article" date="2011" name="Front. Microbiol.">
        <title>Genomic signatures of strain selection and enhancement in Bacillus atrophaeus var. globigii, a historical biowarfare simulant.</title>
        <authorList>
            <person name="Gibbons H.S."/>
            <person name="Broomall S.M."/>
            <person name="McNew L.A."/>
            <person name="Daligault H."/>
            <person name="Chapman C."/>
            <person name="Bruce D."/>
            <person name="Karavis M."/>
            <person name="Krepps M."/>
            <person name="McGregor P.A."/>
            <person name="Hong C."/>
            <person name="Park K.H."/>
            <person name="Akmal A."/>
            <person name="Feldman A."/>
            <person name="Lin J.S."/>
            <person name="Chang W.E."/>
            <person name="Higgs B.W."/>
            <person name="Demirev P."/>
            <person name="Lindquist J."/>
            <person name="Liem A."/>
            <person name="Fochler E."/>
            <person name="Read T.D."/>
            <person name="Tapia R."/>
            <person name="Johnson S."/>
            <person name="Bishop-Lilly K.A."/>
            <person name="Detter C."/>
            <person name="Han C."/>
            <person name="Sozhamannan S."/>
            <person name="Rosenzweig C.N."/>
            <person name="Skowronski E.W."/>
        </authorList>
    </citation>
    <scope>NUCLEOTIDE SEQUENCE [LARGE SCALE GENOMIC DNA]</scope>
    <source>
        <strain evidence="2 3">MLST1</strain>
    </source>
</reference>
<dbReference type="Gene3D" id="3.40.50.2020">
    <property type="match status" value="1"/>
</dbReference>
<organism evidence="2 3">
    <name type="scientific">Aliidiomarina minuta</name>
    <dbReference type="NCBI Taxonomy" id="880057"/>
    <lineage>
        <taxon>Bacteria</taxon>
        <taxon>Pseudomonadati</taxon>
        <taxon>Pseudomonadota</taxon>
        <taxon>Gammaproteobacteria</taxon>
        <taxon>Alteromonadales</taxon>
        <taxon>Idiomarinaceae</taxon>
        <taxon>Aliidiomarina</taxon>
    </lineage>
</organism>
<dbReference type="InterPro" id="IPR029057">
    <property type="entry name" value="PRTase-like"/>
</dbReference>